<dbReference type="AlphaFoldDB" id="A0A6B2LMX1"/>
<evidence type="ECO:0000259" key="2">
    <source>
        <dbReference type="Pfam" id="PF18591"/>
    </source>
</evidence>
<evidence type="ECO:0000259" key="1">
    <source>
        <dbReference type="Pfam" id="PF18590"/>
    </source>
</evidence>
<organism evidence="3">
    <name type="scientific">Arcella intermedia</name>
    <dbReference type="NCBI Taxonomy" id="1963864"/>
    <lineage>
        <taxon>Eukaryota</taxon>
        <taxon>Amoebozoa</taxon>
        <taxon>Tubulinea</taxon>
        <taxon>Elardia</taxon>
        <taxon>Arcellinida</taxon>
        <taxon>Sphaerothecina</taxon>
        <taxon>Arcellidae</taxon>
        <taxon>Arcella</taxon>
    </lineage>
</organism>
<accession>A0A6B2LMX1</accession>
<dbReference type="InterPro" id="IPR040785">
    <property type="entry name" value="IMP1-like_C"/>
</dbReference>
<sequence length="159" mass="17895">MSELGEGCYLVFDAASQGTLSVFWSQTPVEGALAYFKPNKTVPKFKYTQNAGRSELIRQICGPNIKRYYQGWTQFVRLAKDFQGDISILRGEQFDQPISLFFVDKQNNVTKAPEKEFFNTDNKVSVSAVHSACLSFQVKTMNPSLFRETAESQGANLTL</sequence>
<name>A0A6B2LMX1_9EUKA</name>
<evidence type="ECO:0000313" key="3">
    <source>
        <dbReference type="EMBL" id="NDV38433.1"/>
    </source>
</evidence>
<dbReference type="Pfam" id="PF18591">
    <property type="entry name" value="IMP2_C"/>
    <property type="match status" value="1"/>
</dbReference>
<dbReference type="InterPro" id="IPR040955">
    <property type="entry name" value="IMP2_N"/>
</dbReference>
<protein>
    <recommendedName>
        <fullName evidence="4">Immune mapped protein 2 N-terminal domain-containing protein</fullName>
    </recommendedName>
</protein>
<dbReference type="Pfam" id="PF18590">
    <property type="entry name" value="IMP2_N"/>
    <property type="match status" value="1"/>
</dbReference>
<dbReference type="EMBL" id="GIBP01009464">
    <property type="protein sequence ID" value="NDV38433.1"/>
    <property type="molecule type" value="Transcribed_RNA"/>
</dbReference>
<feature type="domain" description="Immune Mapped Protein 1-like C-terminal" evidence="2">
    <location>
        <begin position="105"/>
        <end position="159"/>
    </location>
</feature>
<proteinExistence type="predicted"/>
<evidence type="ECO:0008006" key="4">
    <source>
        <dbReference type="Google" id="ProtNLM"/>
    </source>
</evidence>
<feature type="domain" description="Immune mapped protein 2 N-terminal" evidence="1">
    <location>
        <begin position="6"/>
        <end position="88"/>
    </location>
</feature>
<reference evidence="3" key="1">
    <citation type="journal article" date="2020" name="J. Eukaryot. Microbiol.">
        <title>De novo Sequencing, Assembly and Annotation of the Transcriptome for the Free-Living Testate Amoeba Arcella intermedia.</title>
        <authorList>
            <person name="Ribeiro G.M."/>
            <person name="Porfirio-Sousa A.L."/>
            <person name="Maurer-Alcala X.X."/>
            <person name="Katz L.A."/>
            <person name="Lahr D.J.G."/>
        </authorList>
    </citation>
    <scope>NUCLEOTIDE SEQUENCE</scope>
</reference>